<dbReference type="PANTHER" id="PTHR48062">
    <property type="entry name" value="RECEPTOR-LIKE PROTEIN 14"/>
    <property type="match status" value="1"/>
</dbReference>
<keyword evidence="3" id="KW-0433">Leucine-rich repeat</keyword>
<evidence type="ECO:0000256" key="1">
    <source>
        <dbReference type="ARBA" id="ARBA00004251"/>
    </source>
</evidence>
<dbReference type="InterPro" id="IPR051502">
    <property type="entry name" value="RLP_Defense_Trigger"/>
</dbReference>
<name>A0A835K3S4_9ROSI</name>
<feature type="compositionally biased region" description="Basic and acidic residues" evidence="9">
    <location>
        <begin position="1625"/>
        <end position="1634"/>
    </location>
</feature>
<dbReference type="SUPFAM" id="SSF52058">
    <property type="entry name" value="L domain-like"/>
    <property type="match status" value="1"/>
</dbReference>
<evidence type="ECO:0000313" key="12">
    <source>
        <dbReference type="Proteomes" id="UP000657918"/>
    </source>
</evidence>
<organism evidence="11 12">
    <name type="scientific">Salix dunnii</name>
    <dbReference type="NCBI Taxonomy" id="1413687"/>
    <lineage>
        <taxon>Eukaryota</taxon>
        <taxon>Viridiplantae</taxon>
        <taxon>Streptophyta</taxon>
        <taxon>Embryophyta</taxon>
        <taxon>Tracheophyta</taxon>
        <taxon>Spermatophyta</taxon>
        <taxon>Magnoliopsida</taxon>
        <taxon>eudicotyledons</taxon>
        <taxon>Gunneridae</taxon>
        <taxon>Pentapetalae</taxon>
        <taxon>rosids</taxon>
        <taxon>fabids</taxon>
        <taxon>Malpighiales</taxon>
        <taxon>Salicaceae</taxon>
        <taxon>Saliceae</taxon>
        <taxon>Salix</taxon>
    </lineage>
</organism>
<feature type="compositionally biased region" description="Polar residues" evidence="9">
    <location>
        <begin position="2015"/>
        <end position="2033"/>
    </location>
</feature>
<keyword evidence="8" id="KW-0325">Glycoprotein</keyword>
<feature type="region of interest" description="Disordered" evidence="9">
    <location>
        <begin position="1818"/>
        <end position="1845"/>
    </location>
</feature>
<evidence type="ECO:0000256" key="9">
    <source>
        <dbReference type="SAM" id="MobiDB-lite"/>
    </source>
</evidence>
<dbReference type="Pfam" id="PF08263">
    <property type="entry name" value="LRRNT_2"/>
    <property type="match status" value="2"/>
</dbReference>
<dbReference type="Pfam" id="PF13516">
    <property type="entry name" value="LRR_6"/>
    <property type="match status" value="8"/>
</dbReference>
<dbReference type="SUPFAM" id="SSF52047">
    <property type="entry name" value="RNI-like"/>
    <property type="match status" value="3"/>
</dbReference>
<proteinExistence type="inferred from homology"/>
<dbReference type="GO" id="GO:0005886">
    <property type="term" value="C:plasma membrane"/>
    <property type="evidence" value="ECO:0007669"/>
    <property type="project" value="UniProtKB-SubCell"/>
</dbReference>
<keyword evidence="5" id="KW-0677">Repeat</keyword>
<dbReference type="OrthoDB" id="629492at2759"/>
<accession>A0A835K3S4</accession>
<evidence type="ECO:0000256" key="8">
    <source>
        <dbReference type="ARBA" id="ARBA00023180"/>
    </source>
</evidence>
<keyword evidence="12" id="KW-1185">Reference proteome</keyword>
<reference evidence="11 12" key="1">
    <citation type="submission" date="2020-10" db="EMBL/GenBank/DDBJ databases">
        <title>Plant Genome Project.</title>
        <authorList>
            <person name="Zhang R.-G."/>
        </authorList>
    </citation>
    <scope>NUCLEOTIDE SEQUENCE [LARGE SCALE GENOMIC DNA]</scope>
    <source>
        <strain evidence="11">FAFU-HL-1</strain>
        <tissue evidence="11">Leaf</tissue>
    </source>
</reference>
<dbReference type="InterPro" id="IPR001611">
    <property type="entry name" value="Leu-rich_rpt"/>
</dbReference>
<dbReference type="InterPro" id="IPR011990">
    <property type="entry name" value="TPR-like_helical_dom_sf"/>
</dbReference>
<dbReference type="SUPFAM" id="SSF48452">
    <property type="entry name" value="TPR-like"/>
    <property type="match status" value="1"/>
</dbReference>
<dbReference type="SMART" id="SM01406">
    <property type="entry name" value="PAPA-1"/>
    <property type="match status" value="1"/>
</dbReference>
<evidence type="ECO:0000256" key="4">
    <source>
        <dbReference type="ARBA" id="ARBA00022692"/>
    </source>
</evidence>
<dbReference type="Gene3D" id="3.80.10.10">
    <property type="entry name" value="Ribonuclease Inhibitor"/>
    <property type="match status" value="6"/>
</dbReference>
<comment type="caution">
    <text evidence="11">The sequence shown here is derived from an EMBL/GenBank/DDBJ whole genome shotgun (WGS) entry which is preliminary data.</text>
</comment>
<dbReference type="PANTHER" id="PTHR48062:SF21">
    <property type="entry name" value="RECEPTOR-LIKE PROTEIN 12"/>
    <property type="match status" value="1"/>
</dbReference>
<evidence type="ECO:0000259" key="10">
    <source>
        <dbReference type="SMART" id="SM01406"/>
    </source>
</evidence>
<evidence type="ECO:0000256" key="3">
    <source>
        <dbReference type="ARBA" id="ARBA00022614"/>
    </source>
</evidence>
<dbReference type="CDD" id="cd14688">
    <property type="entry name" value="bZIP_YAP"/>
    <property type="match status" value="1"/>
</dbReference>
<keyword evidence="6" id="KW-1133">Transmembrane helix</keyword>
<evidence type="ECO:0000313" key="11">
    <source>
        <dbReference type="EMBL" id="KAF9681498.1"/>
    </source>
</evidence>
<dbReference type="Pfam" id="PF04795">
    <property type="entry name" value="PAPA-1"/>
    <property type="match status" value="1"/>
</dbReference>
<feature type="domain" description="INO80 complex subunit B-like conserved region" evidence="10">
    <location>
        <begin position="1637"/>
        <end position="1709"/>
    </location>
</feature>
<dbReference type="InterPro" id="IPR003591">
    <property type="entry name" value="Leu-rich_rpt_typical-subtyp"/>
</dbReference>
<evidence type="ECO:0000256" key="6">
    <source>
        <dbReference type="ARBA" id="ARBA00022989"/>
    </source>
</evidence>
<dbReference type="InterPro" id="IPR013210">
    <property type="entry name" value="LRR_N_plant-typ"/>
</dbReference>
<dbReference type="Gene3D" id="1.25.40.10">
    <property type="entry name" value="Tetratricopeptide repeat domain"/>
    <property type="match status" value="1"/>
</dbReference>
<evidence type="ECO:0000256" key="2">
    <source>
        <dbReference type="ARBA" id="ARBA00009592"/>
    </source>
</evidence>
<feature type="compositionally biased region" description="Basic and acidic residues" evidence="9">
    <location>
        <begin position="1983"/>
        <end position="2012"/>
    </location>
</feature>
<evidence type="ECO:0000256" key="5">
    <source>
        <dbReference type="ARBA" id="ARBA00022737"/>
    </source>
</evidence>
<dbReference type="InterPro" id="IPR032675">
    <property type="entry name" value="LRR_dom_sf"/>
</dbReference>
<dbReference type="Pfam" id="PF13877">
    <property type="entry name" value="RPAP3_C"/>
    <property type="match status" value="1"/>
</dbReference>
<dbReference type="InterPro" id="IPR006880">
    <property type="entry name" value="INO80B_C"/>
</dbReference>
<dbReference type="Pfam" id="PF00560">
    <property type="entry name" value="LRR_1"/>
    <property type="match status" value="3"/>
</dbReference>
<feature type="region of interest" description="Disordered" evidence="9">
    <location>
        <begin position="1566"/>
        <end position="1634"/>
    </location>
</feature>
<dbReference type="InterPro" id="IPR025986">
    <property type="entry name" value="RPAP3-like_C"/>
</dbReference>
<dbReference type="SMART" id="SM00369">
    <property type="entry name" value="LRR_TYP"/>
    <property type="match status" value="12"/>
</dbReference>
<dbReference type="Proteomes" id="UP000657918">
    <property type="component" value="Unassembled WGS sequence"/>
</dbReference>
<dbReference type="GO" id="GO:0031011">
    <property type="term" value="C:Ino80 complex"/>
    <property type="evidence" value="ECO:0007669"/>
    <property type="project" value="InterPro"/>
</dbReference>
<feature type="compositionally biased region" description="Polar residues" evidence="9">
    <location>
        <begin position="1970"/>
        <end position="1981"/>
    </location>
</feature>
<feature type="region of interest" description="Disordered" evidence="9">
    <location>
        <begin position="1944"/>
        <end position="2042"/>
    </location>
</feature>
<gene>
    <name evidence="11" type="ORF">SADUNF_Sadunf05G0007600</name>
</gene>
<dbReference type="SMART" id="SM00365">
    <property type="entry name" value="LRR_SD22"/>
    <property type="match status" value="9"/>
</dbReference>
<protein>
    <recommendedName>
        <fullName evidence="10">INO80 complex subunit B-like conserved region domain-containing protein</fullName>
    </recommendedName>
</protein>
<keyword evidence="4" id="KW-0812">Transmembrane</keyword>
<evidence type="ECO:0000256" key="7">
    <source>
        <dbReference type="ARBA" id="ARBA00023136"/>
    </source>
</evidence>
<comment type="subcellular location">
    <subcellularLocation>
        <location evidence="1">Cell membrane</location>
        <topology evidence="1">Single-pass type I membrane protein</topology>
    </subcellularLocation>
</comment>
<sequence length="2211" mass="247664">MDAEDKFVYKRRLAFVLCQAEGELLRMRQLLWVWMLLMALAFVNDRCHCCLQEERSSLLEIKAWFSHAGAGSYELRDWDKEHFNCCNWSRVECDSTTNRVIELYLSGVNEDALGKDLYLNASLFLPFKELESLYLSSNQLTGGLKNQGFQGLSSRLRKLKILDLSDNKFNDSILSSLSGFSTLKSLDLSKNNFTGTIGIRGLRKLEVLNLESIDFKENILLESLGGLPSLKTLYARGSTFKGKHFGKGLCNSTSLEELFLEDSSLPASFLGNIGTTLKLTSMTPVLLKYFYQQMGQHKTQSLYVSFNFILEKLSISYNYFQVPISFGSLMNLSNLKHIECDNNELVPTSSFQPSVPNVQLSFLSASNCTSKLLNIGFPSFLHSQYDLEFIDLSHNKFIGEPFPSWLVENNTKLIRLYLRNTSIIGPLQLPQNPTLNLRTIDLSDNNIDGQLARNTCLILPCLKSFIMANNNLIGCIPPCFGNSSYLAYLDLSNNHMSCKLLEHNFPTVGSSLRYLKLSNNNFKGLLPPSMFNMTKLVYLFLDGNKFVGEVPGTISSLQSIDISNNLLSGMLPRGIGNSSIYQMEEIDLSRNYFEDEKSGYSYQTTSNIYDRDLIIDPNMDPFDREKPIYYPDDWYEKMKEIDVKIAVELTSKKHFYTYVGDILRYMSIQKVIGSHHELVCYFINLLSSFMGKQSHGCRRRWPKSMVCIMGTLQMMKRKRSIRSVIKNEAIIAGVDAAHGFGLRQRPEERSGLLEIKAWFSHAGAGSYELQDWDKEHFSCCNWFRVACDTITNRVIQLDLSFVNYGALGKDLYLNASLFLPFKELESLDLSWNHLAGGLKNQGFQGLASGLRKLKILDLSYNKFNDNILSSLSGFSTLESLDLSDNCFTGTIDLGESIVLVFNGYRNVGLIVFASDNSLPGFQGLASGLRKLKILDLSYNKFNDNILSSLSGFSTLESLDLSDNCFTGTIDLGESIVLVFNGYRNVGLIVFASDNSLPGFQGLASGLRKLKILDLSYNKFNDNILSSLSGFSTLESLDLSDNCFTGTIDLGGLASGLRKLEELTLRNNKFNDSILSSLSGFSTLKYLDLSNNSFTGTIGLCGLRKLEVLYLESSDFKENILLESLGGLPSLKSLYASESKFEGKHFGKGLCNSTSLEKMALGYSSLPASFLWNIGTLSTLKGLDLSEVDFHETLPAQGWCELRNLERLYLNRNNLKGVLPPCLGNLSSLRYLDLSDNQFKGNIAFSHLSHLLQLEYLSISYNYFQVPISFGSFMNLSNLKHIECDNNELVPASNFQPSVPKLQLLFFSASRCTSKLLNAGFPSFLLSQYDLVYVDLSHNKFIGEPFPSWLVENNTMLIQLYLRNTSFIGPLQLPQNPRPNLETIDLSDNNIHGSLLMYLKLSNNNFVGRLTPSVFNMTQLRYLCLDGNKFVGEVPGTFSPTLLIVDISNNLLSGMLPRGIGNSSIYHMKAIDLSRNHFEDPGVEINVKIPVRLTSKKNFYTYMGDILHPEGNWVLSLACVLLSEFVVILCGEAVAWLQALRNFTMKTDLGFCLLTFMDASGFSDARSAVRKKRSDTSRRAQNESNASSGCIHVSPLPSTPPSETNMMKNEDGGFGESDETSNNGSFREKKKEKLSELEQQLKRAEALQRRRMQVEKANRESEVEAIRKILNKRPVEMALERATNAMVLASDHVRWVMGPAGTIVTFPSEMGLPSIFDSKPCRNFTPSLTAMARAPGKHGRDQALCSPFIISKNQVIVHVSSCFFFLKKKWKLLFIEIVFNEGFYLFICILGANPFCFQDNDLQDWELLKDTDKKMKKKSQASDLIGEDGRSKGKTPAADSSRSGSGKYDYSRNFGVINHPSSSFTTDEVSVDATSEKELAEDDCTEALNLDDRYIKAYSRRATARKELGKLKESIEDSGFALKLEPDNQEIKKQHAEEILQKASGTLRSSLQGAQKGGKSEASVNEHAVHQVSNPTRRTGVSASKKDNTKENDGDYLVKKSVSVKELRDKGKSDGQVGNDSPANATPSSNVESVQKNKRTRRQELKTSVIELASQAASRAMAEAAKNITPRNSAYQFEVTSPSALPQVFKNALSVPILVDIIKCVASFFIDDMDLAVKYLENLTKVPRFGVLIMCLSSTDMSDLLKMWDGVFCSASTPTEYAEILDTLRSKYCPKFPTVANEFLNPVMFHSYWEEEIEPGLILKKMFLFFIQ</sequence>
<dbReference type="SMART" id="SM00368">
    <property type="entry name" value="LRR_RI"/>
    <property type="match status" value="6"/>
</dbReference>
<comment type="similarity">
    <text evidence="2">Belongs to the RLP family.</text>
</comment>
<keyword evidence="7" id="KW-0472">Membrane</keyword>
<dbReference type="Pfam" id="PF13855">
    <property type="entry name" value="LRR_8"/>
    <property type="match status" value="1"/>
</dbReference>
<dbReference type="EMBL" id="JADGMS010000005">
    <property type="protein sequence ID" value="KAF9681498.1"/>
    <property type="molecule type" value="Genomic_DNA"/>
</dbReference>